<evidence type="ECO:0000313" key="2">
    <source>
        <dbReference type="EMBL" id="RNF85089.1"/>
    </source>
</evidence>
<keyword evidence="3" id="KW-1185">Reference proteome</keyword>
<comment type="caution">
    <text evidence="2">The sequence shown here is derived from an EMBL/GenBank/DDBJ whole genome shotgun (WGS) entry which is preliminary data.</text>
</comment>
<accession>A0A3M8SUW0</accession>
<evidence type="ECO:0000256" key="1">
    <source>
        <dbReference type="SAM" id="SignalP"/>
    </source>
</evidence>
<dbReference type="EMBL" id="RIBS01000002">
    <property type="protein sequence ID" value="RNF85089.1"/>
    <property type="molecule type" value="Genomic_DNA"/>
</dbReference>
<feature type="chain" id="PRO_5017977418" evidence="1">
    <location>
        <begin position="32"/>
        <end position="132"/>
    </location>
</feature>
<evidence type="ECO:0000313" key="3">
    <source>
        <dbReference type="Proteomes" id="UP000267049"/>
    </source>
</evidence>
<feature type="signal peptide" evidence="1">
    <location>
        <begin position="1"/>
        <end position="31"/>
    </location>
</feature>
<reference evidence="2 3" key="1">
    <citation type="submission" date="2018-11" db="EMBL/GenBank/DDBJ databases">
        <title>Lysobacter cryohumiis sp. nov., isolated from soil in the Tianshan Mountains, Xinjiang, China.</title>
        <authorList>
            <person name="Luo Y."/>
            <person name="Sheng H."/>
        </authorList>
    </citation>
    <scope>NUCLEOTIDE SEQUENCE [LARGE SCALE GENOMIC DNA]</scope>
    <source>
        <strain evidence="2 3">ZS60</strain>
    </source>
</reference>
<organism evidence="2 3">
    <name type="scientific">Montanilutibacter psychrotolerans</name>
    <dbReference type="NCBI Taxonomy" id="1327343"/>
    <lineage>
        <taxon>Bacteria</taxon>
        <taxon>Pseudomonadati</taxon>
        <taxon>Pseudomonadota</taxon>
        <taxon>Gammaproteobacteria</taxon>
        <taxon>Lysobacterales</taxon>
        <taxon>Lysobacteraceae</taxon>
        <taxon>Montanilutibacter</taxon>
    </lineage>
</organism>
<dbReference type="RefSeq" id="WP_123086875.1">
    <property type="nucleotide sequence ID" value="NZ_RIBS01000002.1"/>
</dbReference>
<name>A0A3M8SUW0_9GAMM</name>
<protein>
    <submittedName>
        <fullName evidence="2">Uncharacterized protein</fullName>
    </submittedName>
</protein>
<gene>
    <name evidence="2" type="ORF">EER27_04710</name>
</gene>
<dbReference type="Proteomes" id="UP000267049">
    <property type="component" value="Unassembled WGS sequence"/>
</dbReference>
<dbReference type="AlphaFoldDB" id="A0A3M8SUW0"/>
<proteinExistence type="predicted"/>
<keyword evidence="1" id="KW-0732">Signal</keyword>
<sequence>MENTLALLEKPMKTILLLTIAIAAGITTAQAQSPTPGERLSDLESRISQFNSAKEKFAVGLAQLPPTLGEIGCGAYPVKSDEEAIAAFQREIAALEAPKSAPNLSQDEAARLAVQKDAVSKLSPGIDCSSLR</sequence>